<evidence type="ECO:0000259" key="1">
    <source>
        <dbReference type="Pfam" id="PF12697"/>
    </source>
</evidence>
<dbReference type="Pfam" id="PF12697">
    <property type="entry name" value="Abhydrolase_6"/>
    <property type="match status" value="1"/>
</dbReference>
<gene>
    <name evidence="2" type="ORF">CYMTET_51930</name>
</gene>
<accession>A0AAE0ET75</accession>
<dbReference type="PANTHER" id="PTHR37471">
    <property type="entry name" value="UNNAMED PRODUCT"/>
    <property type="match status" value="1"/>
</dbReference>
<evidence type="ECO:0000313" key="2">
    <source>
        <dbReference type="EMBL" id="KAK3238030.1"/>
    </source>
</evidence>
<organism evidence="2 3">
    <name type="scientific">Cymbomonas tetramitiformis</name>
    <dbReference type="NCBI Taxonomy" id="36881"/>
    <lineage>
        <taxon>Eukaryota</taxon>
        <taxon>Viridiplantae</taxon>
        <taxon>Chlorophyta</taxon>
        <taxon>Pyramimonadophyceae</taxon>
        <taxon>Pyramimonadales</taxon>
        <taxon>Pyramimonadaceae</taxon>
        <taxon>Cymbomonas</taxon>
    </lineage>
</organism>
<feature type="domain" description="AB hydrolase-1" evidence="1">
    <location>
        <begin position="257"/>
        <end position="467"/>
    </location>
</feature>
<evidence type="ECO:0000313" key="3">
    <source>
        <dbReference type="Proteomes" id="UP001190700"/>
    </source>
</evidence>
<proteinExistence type="predicted"/>
<reference evidence="2 3" key="1">
    <citation type="journal article" date="2015" name="Genome Biol. Evol.">
        <title>Comparative Genomics of a Bacterivorous Green Alga Reveals Evolutionary Causalities and Consequences of Phago-Mixotrophic Mode of Nutrition.</title>
        <authorList>
            <person name="Burns J.A."/>
            <person name="Paasch A."/>
            <person name="Narechania A."/>
            <person name="Kim E."/>
        </authorList>
    </citation>
    <scope>NUCLEOTIDE SEQUENCE [LARGE SCALE GENOMIC DNA]</scope>
    <source>
        <strain evidence="2 3">PLY_AMNH</strain>
    </source>
</reference>
<dbReference type="PANTHER" id="PTHR37471:SF1">
    <property type="entry name" value="AB HYDROLASE-1 DOMAIN-CONTAINING PROTEIN"/>
    <property type="match status" value="1"/>
</dbReference>
<protein>
    <recommendedName>
        <fullName evidence="1">AB hydrolase-1 domain-containing protein</fullName>
    </recommendedName>
</protein>
<keyword evidence="3" id="KW-1185">Reference proteome</keyword>
<dbReference type="EMBL" id="LGRX02034354">
    <property type="protein sequence ID" value="KAK3238030.1"/>
    <property type="molecule type" value="Genomic_DNA"/>
</dbReference>
<comment type="caution">
    <text evidence="2">The sequence shown here is derived from an EMBL/GenBank/DDBJ whole genome shotgun (WGS) entry which is preliminary data.</text>
</comment>
<dbReference type="Gene3D" id="3.40.50.1820">
    <property type="entry name" value="alpha/beta hydrolase"/>
    <property type="match status" value="1"/>
</dbReference>
<sequence>MLRLCLGAIDVIDESVACSEGIARSRSSLDVLSQNIEQSTRTVEISRSGSGIDIFSPVGLEADTKLAPACTSDLNLESLLRAHDDQVLKLASQSKDAKPNELSSAVRATEILALKHAEVSGWFLGAPVSSIKLGNLEEWLAWAFFHTTPKELAEMIPLGDEMPQLLAESQSWAEFTLEPGYNPAVKSMRLNLDPIPSRHRPLIYYAVTHVVFDWFANWILHMNGFSKHKSGCLTYWRRAGSSGSATEAERAAKLPMVICHGLGVGVLPYIDFARDIIRESAERDVFMITLPNISMQIHEDVPSSTELVVCIVGMLHAWGFSKAHFMGHSFGTAVMAYVAKARPDICGAASFVDPVCFLLCKPDVSFNFMYRAPQNASQMLLKYFVAEELYTAHSLARHFHWQESIVWPEDLKGIPTLVVLSGKDSIVPAHSIRRYLRAFQARDPTCSIKEVLWFENSGHGECMYINRKRRAEVLKAVLRLDGEQAK</sequence>
<dbReference type="SUPFAM" id="SSF53474">
    <property type="entry name" value="alpha/beta-Hydrolases"/>
    <property type="match status" value="1"/>
</dbReference>
<dbReference type="Proteomes" id="UP001190700">
    <property type="component" value="Unassembled WGS sequence"/>
</dbReference>
<dbReference type="InterPro" id="IPR000073">
    <property type="entry name" value="AB_hydrolase_1"/>
</dbReference>
<name>A0AAE0ET75_9CHLO</name>
<dbReference type="AlphaFoldDB" id="A0AAE0ET75"/>
<dbReference type="InterPro" id="IPR029058">
    <property type="entry name" value="AB_hydrolase_fold"/>
</dbReference>